<keyword evidence="3" id="KW-1185">Reference proteome</keyword>
<protein>
    <recommendedName>
        <fullName evidence="1">C-type lectin domain-containing protein</fullName>
    </recommendedName>
</protein>
<feature type="domain" description="C-type lectin" evidence="1">
    <location>
        <begin position="80"/>
        <end position="199"/>
    </location>
</feature>
<evidence type="ECO:0000259" key="1">
    <source>
        <dbReference type="PROSITE" id="PS50041"/>
    </source>
</evidence>
<accession>A0A669C1D7</accession>
<name>A0A669C1D7_ORENI</name>
<dbReference type="InterPro" id="IPR001304">
    <property type="entry name" value="C-type_lectin-like"/>
</dbReference>
<sequence length="386" mass="44945">MYSLRQVYSCNSIRLHFLEKVDSPLVSSFDSKNIKRTNKVLFKSQRQSADENITSQKPRMEETCLLLILLLSGGLSTLPPHSREYHFVNQRMNWTEAQSYCREHFTDLVTIYNSNINQLLLSMAQNINEWAWIGLYNDRYSWKWSMEGKLFYVGSTHEFLIWANSQPDCVNANEYCVALQGQTQMNDRPCGDSYPFLCYNAKNTSYILVKENQTWSAAQSYCRTYHTDLTSIRSKEEKSNITLTLNGSGVQYVWIGLYRDPWASWSDNTTSTFTDWKSLEPDNYISLEYCGAFDLKSRKWADGYCTTRHFFFCFTAVTKQTVVKMKLQSEADMHSTEIQQQVSQQLSGLMLSEGLTDFRIRWRKVQSYHDDQSKKQDGDGDCKTEV</sequence>
<reference evidence="2" key="2">
    <citation type="submission" date="2025-05" db="UniProtKB">
        <authorList>
            <consortium name="Ensembl"/>
        </authorList>
    </citation>
    <scope>IDENTIFICATION</scope>
</reference>
<evidence type="ECO:0000313" key="2">
    <source>
        <dbReference type="Ensembl" id="ENSONIP00000041348.1"/>
    </source>
</evidence>
<dbReference type="PROSITE" id="PS50041">
    <property type="entry name" value="C_TYPE_LECTIN_2"/>
    <property type="match status" value="2"/>
</dbReference>
<evidence type="ECO:0000313" key="3">
    <source>
        <dbReference type="Proteomes" id="UP000005207"/>
    </source>
</evidence>
<dbReference type="Ensembl" id="ENSONIT00000047063.1">
    <property type="protein sequence ID" value="ENSONIP00000041348.1"/>
    <property type="gene ID" value="ENSONIG00000039717.1"/>
</dbReference>
<dbReference type="SUPFAM" id="SSF56436">
    <property type="entry name" value="C-type lectin-like"/>
    <property type="match status" value="2"/>
</dbReference>
<dbReference type="GeneTree" id="ENSGT01100000263473"/>
<dbReference type="Pfam" id="PF00059">
    <property type="entry name" value="Lectin_C"/>
    <property type="match status" value="2"/>
</dbReference>
<dbReference type="Ensembl" id="ENSONIT00000057518.1">
    <property type="protein sequence ID" value="ENSONIP00000050187.1"/>
    <property type="gene ID" value="ENSONIG00000039717.1"/>
</dbReference>
<dbReference type="Gene3D" id="3.10.100.10">
    <property type="entry name" value="Mannose-Binding Protein A, subunit A"/>
    <property type="match status" value="2"/>
</dbReference>
<dbReference type="InterPro" id="IPR016187">
    <property type="entry name" value="CTDL_fold"/>
</dbReference>
<dbReference type="AlphaFoldDB" id="A0A669C1D7"/>
<organism evidence="2 3">
    <name type="scientific">Oreochromis niloticus</name>
    <name type="common">Nile tilapia</name>
    <name type="synonym">Tilapia nilotica</name>
    <dbReference type="NCBI Taxonomy" id="8128"/>
    <lineage>
        <taxon>Eukaryota</taxon>
        <taxon>Metazoa</taxon>
        <taxon>Chordata</taxon>
        <taxon>Craniata</taxon>
        <taxon>Vertebrata</taxon>
        <taxon>Euteleostomi</taxon>
        <taxon>Actinopterygii</taxon>
        <taxon>Neopterygii</taxon>
        <taxon>Teleostei</taxon>
        <taxon>Neoteleostei</taxon>
        <taxon>Acanthomorphata</taxon>
        <taxon>Ovalentaria</taxon>
        <taxon>Cichlomorphae</taxon>
        <taxon>Cichliformes</taxon>
        <taxon>Cichlidae</taxon>
        <taxon>African cichlids</taxon>
        <taxon>Pseudocrenilabrinae</taxon>
        <taxon>Oreochromini</taxon>
        <taxon>Oreochromis</taxon>
    </lineage>
</organism>
<feature type="domain" description="C-type lectin" evidence="1">
    <location>
        <begin position="201"/>
        <end position="314"/>
    </location>
</feature>
<dbReference type="PANTHER" id="PTHR45784:SF5">
    <property type="entry name" value="C-TYPE LECTIN DOMAIN FAMILY 20 MEMBER A-RELATED"/>
    <property type="match status" value="1"/>
</dbReference>
<dbReference type="SMART" id="SM00034">
    <property type="entry name" value="CLECT"/>
    <property type="match status" value="2"/>
</dbReference>
<dbReference type="PANTHER" id="PTHR45784">
    <property type="entry name" value="C-TYPE LECTIN DOMAIN FAMILY 20 MEMBER A-RELATED"/>
    <property type="match status" value="1"/>
</dbReference>
<dbReference type="InterPro" id="IPR016186">
    <property type="entry name" value="C-type_lectin-like/link_sf"/>
</dbReference>
<reference evidence="3" key="1">
    <citation type="submission" date="2012-01" db="EMBL/GenBank/DDBJ databases">
        <title>The Genome Sequence of Oreochromis niloticus (Nile Tilapia).</title>
        <authorList>
            <consortium name="Broad Institute Genome Assembly Team"/>
            <consortium name="Broad Institute Sequencing Platform"/>
            <person name="Di Palma F."/>
            <person name="Johnson J."/>
            <person name="Lander E.S."/>
            <person name="Lindblad-Toh K."/>
        </authorList>
    </citation>
    <scope>NUCLEOTIDE SEQUENCE [LARGE SCALE GENOMIC DNA]</scope>
</reference>
<proteinExistence type="predicted"/>
<dbReference type="Proteomes" id="UP000005207">
    <property type="component" value="Linkage group LG3"/>
</dbReference>